<dbReference type="HOGENOM" id="CLU_1897340_0_0_1"/>
<accession>U9SI68</accession>
<gene>
    <name evidence="1" type="ORF">GLOINDRAFT_89972</name>
</gene>
<name>U9SI68_RHIID</name>
<proteinExistence type="predicted"/>
<sequence length="134" mass="15808">MESSYPDIEKNHKLKGDRRSQFAPNLRRCSWSSRNTSTRIDHVWILERFVPQLLHYDLYKSDHVIILFSRFAFSLLEKSDNARSHTKDAWEYITVSFIEVANCLRRNRESRIGNAIENLRKRLRKNILGTSLGG</sequence>
<dbReference type="EMBL" id="KI301120">
    <property type="protein sequence ID" value="ERZ95593.1"/>
    <property type="molecule type" value="Genomic_DNA"/>
</dbReference>
<evidence type="ECO:0000313" key="1">
    <source>
        <dbReference type="EMBL" id="ERZ95593.1"/>
    </source>
</evidence>
<organism evidence="1">
    <name type="scientific">Rhizophagus irregularis (strain DAOM 181602 / DAOM 197198 / MUCL 43194)</name>
    <name type="common">Arbuscular mycorrhizal fungus</name>
    <name type="synonym">Glomus intraradices</name>
    <dbReference type="NCBI Taxonomy" id="747089"/>
    <lineage>
        <taxon>Eukaryota</taxon>
        <taxon>Fungi</taxon>
        <taxon>Fungi incertae sedis</taxon>
        <taxon>Mucoromycota</taxon>
        <taxon>Glomeromycotina</taxon>
        <taxon>Glomeromycetes</taxon>
        <taxon>Glomerales</taxon>
        <taxon>Glomeraceae</taxon>
        <taxon>Rhizophagus</taxon>
    </lineage>
</organism>
<reference evidence="1" key="1">
    <citation type="submission" date="2013-07" db="EMBL/GenBank/DDBJ databases">
        <title>The genome of an arbuscular mycorrhizal fungus provides insights into the evolution of the oldest plant symbiosis.</title>
        <authorList>
            <consortium name="DOE Joint Genome Institute"/>
            <person name="Tisserant E."/>
            <person name="Malbreil M."/>
            <person name="Kuo A."/>
            <person name="Kohler A."/>
            <person name="Symeonidi A."/>
            <person name="Balestrini R."/>
            <person name="Charron P."/>
            <person name="Duensing N."/>
            <person name="Frei-dit-Frey N."/>
            <person name="Gianinazzi-Pearson V."/>
            <person name="Gilbert B."/>
            <person name="Handa Y."/>
            <person name="Hijri M."/>
            <person name="Kaul R."/>
            <person name="Kawaguchi M."/>
            <person name="Krajinski F."/>
            <person name="Lammers P."/>
            <person name="Lapierre D."/>
            <person name="Masclaux F.G."/>
            <person name="Murat C."/>
            <person name="Morin E."/>
            <person name="Ndikumana S."/>
            <person name="Pagni M."/>
            <person name="Petitpierre D."/>
            <person name="Requena N."/>
            <person name="Rosikiewicz P."/>
            <person name="Riley R."/>
            <person name="Saito K."/>
            <person name="San Clemente H."/>
            <person name="Shapiro H."/>
            <person name="van Tuinen D."/>
            <person name="Becard G."/>
            <person name="Bonfante P."/>
            <person name="Paszkowski U."/>
            <person name="Shachar-Hill Y."/>
            <person name="Young J.P."/>
            <person name="Sanders I.R."/>
            <person name="Henrissat B."/>
            <person name="Rensing S.A."/>
            <person name="Grigoriev I.V."/>
            <person name="Corradi N."/>
            <person name="Roux C."/>
            <person name="Martin F."/>
        </authorList>
    </citation>
    <scope>NUCLEOTIDE SEQUENCE</scope>
    <source>
        <strain evidence="1">DAOM 197198</strain>
    </source>
</reference>
<dbReference type="AlphaFoldDB" id="U9SI68"/>
<protein>
    <submittedName>
        <fullName evidence="1">Uncharacterized protein</fullName>
    </submittedName>
</protein>